<dbReference type="AlphaFoldDB" id="A0A150X512"/>
<evidence type="ECO:0000259" key="2">
    <source>
        <dbReference type="Pfam" id="PF06452"/>
    </source>
</evidence>
<dbReference type="GO" id="GO:0030246">
    <property type="term" value="F:carbohydrate binding"/>
    <property type="evidence" value="ECO:0007669"/>
    <property type="project" value="InterPro"/>
</dbReference>
<evidence type="ECO:0000313" key="4">
    <source>
        <dbReference type="Proteomes" id="UP000075606"/>
    </source>
</evidence>
<evidence type="ECO:0000313" key="3">
    <source>
        <dbReference type="EMBL" id="KYG73774.1"/>
    </source>
</evidence>
<accession>A0A150X512</accession>
<dbReference type="OrthoDB" id="9786766at2"/>
<gene>
    <name evidence="3" type="ORF">AWW68_13930</name>
</gene>
<sequence>MLKLQLTLLAGLLLCLSAHAQYPLIESRAYICKQTIGELKIDGLPSEESWQLAQWTDEFVDIEGNKRPKPYHKTRVKMLWDEDYLYFYAELEEPHVWAKLKERDTVIFYDNDFEIFIDPDGDTHSYYEYEVNAFNTVWDLMLTRPYRDQGQAIDNWNINGLKSAVHIEGTLNDPSDKDKYWAIEVAMPWTTLEEAAARGGHPQPGDTWRLNFSRVQWDTEIKNGQYVKVVNKERGKPVEHNWVWSPQRAIAMHEPEFWGQLYFSGKKVGETDQFVSDFGSEEVRQLLSFIHRKQKDIKRESGSYSSSKTDLLETKTFNVGRPIVWEVEGNAYRYHAIMQHPFNAAILWHMDETGRLWKEFK</sequence>
<dbReference type="GO" id="GO:0016052">
    <property type="term" value="P:carbohydrate catabolic process"/>
    <property type="evidence" value="ECO:0007669"/>
    <property type="project" value="InterPro"/>
</dbReference>
<dbReference type="InterPro" id="IPR010502">
    <property type="entry name" value="Carb-bd_dom_fam9"/>
</dbReference>
<dbReference type="Proteomes" id="UP000075606">
    <property type="component" value="Unassembled WGS sequence"/>
</dbReference>
<dbReference type="EMBL" id="LRPC01000028">
    <property type="protein sequence ID" value="KYG73774.1"/>
    <property type="molecule type" value="Genomic_DNA"/>
</dbReference>
<feature type="signal peptide" evidence="1">
    <location>
        <begin position="1"/>
        <end position="20"/>
    </location>
</feature>
<dbReference type="GO" id="GO:0004553">
    <property type="term" value="F:hydrolase activity, hydrolyzing O-glycosyl compounds"/>
    <property type="evidence" value="ECO:0007669"/>
    <property type="project" value="InterPro"/>
</dbReference>
<feature type="domain" description="Carbohydrate-binding" evidence="2">
    <location>
        <begin position="41"/>
        <end position="195"/>
    </location>
</feature>
<comment type="caution">
    <text evidence="3">The sequence shown here is derived from an EMBL/GenBank/DDBJ whole genome shotgun (WGS) entry which is preliminary data.</text>
</comment>
<protein>
    <recommendedName>
        <fullName evidence="2">Carbohydrate-binding domain-containing protein</fullName>
    </recommendedName>
</protein>
<feature type="chain" id="PRO_5007574302" description="Carbohydrate-binding domain-containing protein" evidence="1">
    <location>
        <begin position="21"/>
        <end position="361"/>
    </location>
</feature>
<keyword evidence="4" id="KW-1185">Reference proteome</keyword>
<proteinExistence type="predicted"/>
<dbReference type="RefSeq" id="WP_068222614.1">
    <property type="nucleotide sequence ID" value="NZ_CP139724.1"/>
</dbReference>
<dbReference type="CDD" id="cd09620">
    <property type="entry name" value="CBM9_like_3"/>
    <property type="match status" value="1"/>
</dbReference>
<dbReference type="STRING" id="333140.AWW68_13930"/>
<dbReference type="Pfam" id="PF06452">
    <property type="entry name" value="CBM9_1"/>
    <property type="match status" value="1"/>
</dbReference>
<evidence type="ECO:0000256" key="1">
    <source>
        <dbReference type="SAM" id="SignalP"/>
    </source>
</evidence>
<reference evidence="3 4" key="1">
    <citation type="submission" date="2016-01" db="EMBL/GenBank/DDBJ databases">
        <title>Genome sequencing of Roseivirga spongicola UST030701-084.</title>
        <authorList>
            <person name="Selvaratnam C."/>
            <person name="Thevarajoo S."/>
            <person name="Goh K.M."/>
            <person name="Ee R."/>
            <person name="Chan K.-G."/>
            <person name="Chong C.S."/>
        </authorList>
    </citation>
    <scope>NUCLEOTIDE SEQUENCE [LARGE SCALE GENOMIC DNA]</scope>
    <source>
        <strain evidence="3 4">UST030701-084</strain>
    </source>
</reference>
<dbReference type="PANTHER" id="PTHR35532">
    <property type="entry name" value="SIMILAR TO POLYHYDROXYALKANOATE DEPOLYMERASE"/>
    <property type="match status" value="1"/>
</dbReference>
<organism evidence="3 4">
    <name type="scientific">Roseivirga spongicola</name>
    <dbReference type="NCBI Taxonomy" id="333140"/>
    <lineage>
        <taxon>Bacteria</taxon>
        <taxon>Pseudomonadati</taxon>
        <taxon>Bacteroidota</taxon>
        <taxon>Cytophagia</taxon>
        <taxon>Cytophagales</taxon>
        <taxon>Roseivirgaceae</taxon>
        <taxon>Roseivirga</taxon>
    </lineage>
</organism>
<dbReference type="Gene3D" id="2.60.40.1190">
    <property type="match status" value="1"/>
</dbReference>
<dbReference type="PANTHER" id="PTHR35532:SF5">
    <property type="entry name" value="CARBOHYDRATE-BINDING DOMAIN-CONTAINING PROTEIN"/>
    <property type="match status" value="1"/>
</dbReference>
<dbReference type="SUPFAM" id="SSF49344">
    <property type="entry name" value="CBD9-like"/>
    <property type="match status" value="1"/>
</dbReference>
<name>A0A150X512_9BACT</name>
<keyword evidence="1" id="KW-0732">Signal</keyword>